<evidence type="ECO:0000259" key="2">
    <source>
        <dbReference type="Pfam" id="PF13490"/>
    </source>
</evidence>
<dbReference type="RefSeq" id="WP_315625511.1">
    <property type="nucleotide sequence ID" value="NZ_JAUHMF010000002.1"/>
</dbReference>
<organism evidence="3 4">
    <name type="scientific">Thermanaerothrix solaris</name>
    <dbReference type="NCBI Taxonomy" id="3058434"/>
    <lineage>
        <taxon>Bacteria</taxon>
        <taxon>Bacillati</taxon>
        <taxon>Chloroflexota</taxon>
        <taxon>Anaerolineae</taxon>
        <taxon>Anaerolineales</taxon>
        <taxon>Anaerolineaceae</taxon>
        <taxon>Thermanaerothrix</taxon>
    </lineage>
</organism>
<feature type="transmembrane region" description="Helical" evidence="1">
    <location>
        <begin position="170"/>
        <end position="192"/>
    </location>
</feature>
<feature type="domain" description="Putative zinc-finger" evidence="2">
    <location>
        <begin position="4"/>
        <end position="36"/>
    </location>
</feature>
<dbReference type="InterPro" id="IPR027383">
    <property type="entry name" value="Znf_put"/>
</dbReference>
<dbReference type="EMBL" id="JAUHMF010000002">
    <property type="protein sequence ID" value="MDT8898848.1"/>
    <property type="molecule type" value="Genomic_DNA"/>
</dbReference>
<protein>
    <submittedName>
        <fullName evidence="3">Zf-HC2 domain-containing protein</fullName>
    </submittedName>
</protein>
<sequence length="211" mass="23667">MSDHVTHLLDAYLDDELGPTDRQRVTQHLAVCAACHSDLLARQTLSTWIRSLPEDLPFTPGERFTAQVMLRLPPRRTTTAQSAHALVWSAPLVLLILWSALQVVWGVITWLRLGAQSGLLANGAPDMLTTGTRSLWLSLLTLLGSAAPSPSLQVILQWLQQADRWLGEWLGVLIWQAQIALLYLIWLVLWGWRQFWATTSTPERTNAMKSA</sequence>
<dbReference type="Proteomes" id="UP001254165">
    <property type="component" value="Unassembled WGS sequence"/>
</dbReference>
<dbReference type="InterPro" id="IPR041916">
    <property type="entry name" value="Anti_sigma_zinc_sf"/>
</dbReference>
<keyword evidence="4" id="KW-1185">Reference proteome</keyword>
<dbReference type="Pfam" id="PF13490">
    <property type="entry name" value="zf-HC2"/>
    <property type="match status" value="1"/>
</dbReference>
<accession>A0ABU3NRM2</accession>
<reference evidence="3 4" key="1">
    <citation type="submission" date="2023-07" db="EMBL/GenBank/DDBJ databases">
        <title>Novel species of Thermanaerothrix with wide hydrolytic capabilities.</title>
        <authorList>
            <person name="Zayulina K.S."/>
            <person name="Podosokorskaya O.A."/>
            <person name="Elcheninov A.G."/>
        </authorList>
    </citation>
    <scope>NUCLEOTIDE SEQUENCE [LARGE SCALE GENOMIC DNA]</scope>
    <source>
        <strain evidence="3 4">4228-RoL</strain>
    </source>
</reference>
<evidence type="ECO:0000313" key="4">
    <source>
        <dbReference type="Proteomes" id="UP001254165"/>
    </source>
</evidence>
<keyword evidence="1" id="KW-0812">Transmembrane</keyword>
<comment type="caution">
    <text evidence="3">The sequence shown here is derived from an EMBL/GenBank/DDBJ whole genome shotgun (WGS) entry which is preliminary data.</text>
</comment>
<evidence type="ECO:0000313" key="3">
    <source>
        <dbReference type="EMBL" id="MDT8898848.1"/>
    </source>
</evidence>
<feature type="transmembrane region" description="Helical" evidence="1">
    <location>
        <begin position="85"/>
        <end position="108"/>
    </location>
</feature>
<dbReference type="Gene3D" id="1.10.10.1320">
    <property type="entry name" value="Anti-sigma factor, zinc-finger domain"/>
    <property type="match status" value="1"/>
</dbReference>
<keyword evidence="1" id="KW-1133">Transmembrane helix</keyword>
<gene>
    <name evidence="3" type="ORF">QYE77_11300</name>
</gene>
<proteinExistence type="predicted"/>
<name>A0ABU3NRM2_9CHLR</name>
<feature type="transmembrane region" description="Helical" evidence="1">
    <location>
        <begin position="135"/>
        <end position="158"/>
    </location>
</feature>
<keyword evidence="1" id="KW-0472">Membrane</keyword>
<evidence type="ECO:0000256" key="1">
    <source>
        <dbReference type="SAM" id="Phobius"/>
    </source>
</evidence>